<dbReference type="VEuPathDB" id="AmoebaDB:ACA1_067740"/>
<dbReference type="AlphaFoldDB" id="L8HDD7"/>
<proteinExistence type="predicted"/>
<gene>
    <name evidence="1" type="ORF">ACA1_067740</name>
</gene>
<name>L8HDD7_ACACF</name>
<evidence type="ECO:0000313" key="1">
    <source>
        <dbReference type="EMBL" id="ELR23190.1"/>
    </source>
</evidence>
<accession>L8HDD7</accession>
<sequence>MLQRCRGKLNKKGNAQAILHIQKAASITVLAQLVAPPMMPDYLARGSYGGKLTGLSASHQSAFTQRSLESAAYEHDLMPLGAVHAQRSSEFSAASASFLGGRAKPGIPIGGFVSTLGRVCFVYGRCYEYLRARGCTNLCQTHRCLWRIIRDAKRCHDRLRAYYPRLVPVFDRTIDIAIQRSRWDAASDPTICDGEIPIEGYSFKTVPLAVLCRGSPLCLSRPLDLV</sequence>
<protein>
    <submittedName>
        <fullName evidence="1">Uncharacterized protein</fullName>
    </submittedName>
</protein>
<keyword evidence="2" id="KW-1185">Reference proteome</keyword>
<dbReference type="KEGG" id="acan:ACA1_067740"/>
<reference evidence="1 2" key="1">
    <citation type="journal article" date="2013" name="Genome Biol.">
        <title>Genome of Acanthamoeba castellanii highlights extensive lateral gene transfer and early evolution of tyrosine kinase signaling.</title>
        <authorList>
            <person name="Clarke M."/>
            <person name="Lohan A.J."/>
            <person name="Liu B."/>
            <person name="Lagkouvardos I."/>
            <person name="Roy S."/>
            <person name="Zafar N."/>
            <person name="Bertelli C."/>
            <person name="Schilde C."/>
            <person name="Kianianmomeni A."/>
            <person name="Burglin T.R."/>
            <person name="Frech C."/>
            <person name="Turcotte B."/>
            <person name="Kopec K.O."/>
            <person name="Synnott J.M."/>
            <person name="Choo C."/>
            <person name="Paponov I."/>
            <person name="Finkler A."/>
            <person name="Soon Heng Tan C."/>
            <person name="Hutchins A.P."/>
            <person name="Weinmeier T."/>
            <person name="Rattei T."/>
            <person name="Chu J.S."/>
            <person name="Gimenez G."/>
            <person name="Irimia M."/>
            <person name="Rigden D.J."/>
            <person name="Fitzpatrick D.A."/>
            <person name="Lorenzo-Morales J."/>
            <person name="Bateman A."/>
            <person name="Chiu C.H."/>
            <person name="Tang P."/>
            <person name="Hegemann P."/>
            <person name="Fromm H."/>
            <person name="Raoult D."/>
            <person name="Greub G."/>
            <person name="Miranda-Saavedra D."/>
            <person name="Chen N."/>
            <person name="Nash P."/>
            <person name="Ginger M.L."/>
            <person name="Horn M."/>
            <person name="Schaap P."/>
            <person name="Caler L."/>
            <person name="Loftus B."/>
        </authorList>
    </citation>
    <scope>NUCLEOTIDE SEQUENCE [LARGE SCALE GENOMIC DNA]</scope>
    <source>
        <strain evidence="1 2">Neff</strain>
    </source>
</reference>
<organism evidence="1 2">
    <name type="scientific">Acanthamoeba castellanii (strain ATCC 30010 / Neff)</name>
    <dbReference type="NCBI Taxonomy" id="1257118"/>
    <lineage>
        <taxon>Eukaryota</taxon>
        <taxon>Amoebozoa</taxon>
        <taxon>Discosea</taxon>
        <taxon>Longamoebia</taxon>
        <taxon>Centramoebida</taxon>
        <taxon>Acanthamoebidae</taxon>
        <taxon>Acanthamoeba</taxon>
    </lineage>
</organism>
<evidence type="ECO:0000313" key="2">
    <source>
        <dbReference type="Proteomes" id="UP000011083"/>
    </source>
</evidence>
<dbReference type="GeneID" id="14924164"/>
<dbReference type="Proteomes" id="UP000011083">
    <property type="component" value="Unassembled WGS sequence"/>
</dbReference>
<dbReference type="EMBL" id="KB007857">
    <property type="protein sequence ID" value="ELR23190.1"/>
    <property type="molecule type" value="Genomic_DNA"/>
</dbReference>
<dbReference type="RefSeq" id="XP_004352718.1">
    <property type="nucleotide sequence ID" value="XM_004352666.1"/>
</dbReference>